<evidence type="ECO:0008006" key="6">
    <source>
        <dbReference type="Google" id="ProtNLM"/>
    </source>
</evidence>
<evidence type="ECO:0000256" key="1">
    <source>
        <dbReference type="SAM" id="SignalP"/>
    </source>
</evidence>
<dbReference type="EMBL" id="JAUOPG010000015">
    <property type="protein sequence ID" value="MDO6455310.1"/>
    <property type="molecule type" value="Genomic_DNA"/>
</dbReference>
<dbReference type="GeneID" id="89454728"/>
<dbReference type="AlphaFoldDB" id="A0AAW7XRB7"/>
<gene>
    <name evidence="2" type="ORF">Q4490_17240</name>
    <name evidence="3" type="ORF">Q8W30_16780</name>
</gene>
<comment type="caution">
    <text evidence="2">The sequence shown here is derived from an EMBL/GenBank/DDBJ whole genome shotgun (WGS) entry which is preliminary data.</text>
</comment>
<feature type="signal peptide" evidence="1">
    <location>
        <begin position="1"/>
        <end position="21"/>
    </location>
</feature>
<accession>A0AAW7XRB7</accession>
<evidence type="ECO:0000313" key="5">
    <source>
        <dbReference type="Proteomes" id="UP001177341"/>
    </source>
</evidence>
<dbReference type="RefSeq" id="WP_075174236.1">
    <property type="nucleotide sequence ID" value="NZ_CAXHZV010000017.1"/>
</dbReference>
<dbReference type="Proteomes" id="UP001177341">
    <property type="component" value="Unassembled WGS sequence"/>
</dbReference>
<dbReference type="PROSITE" id="PS51257">
    <property type="entry name" value="PROKAR_LIPOPROTEIN"/>
    <property type="match status" value="1"/>
</dbReference>
<dbReference type="Proteomes" id="UP001169862">
    <property type="component" value="Unassembled WGS sequence"/>
</dbReference>
<reference evidence="2" key="1">
    <citation type="submission" date="2023-07" db="EMBL/GenBank/DDBJ databases">
        <title>Genome content predicts the carbon catabolic preferences of heterotrophic bacteria.</title>
        <authorList>
            <person name="Gralka M."/>
        </authorList>
    </citation>
    <scope>NUCLEOTIDE SEQUENCE</scope>
    <source>
        <strain evidence="3">5G01</strain>
        <strain evidence="2">I2M16</strain>
    </source>
</reference>
<sequence length="218" mass="23761">MIKKAFLLGAMTLSLQGCFYAKTTQAPIAQSYPLTEQKKMQAMHHWQVLADYEAKGIIHQLKDQPVYVVPGNTDTVFDKTFREMLTSELVQDGATVMLTPTTAAEITYDVSLVEHKDQGHIRQPEGTYTALAAGIGVLSLAADWTEPGLVALPFALVADALAGNLVDESDTEIAITTRVSEGGRLLHSSTNIYYINSGDKAQYAAPAKTTRTIRVTDR</sequence>
<evidence type="ECO:0000313" key="2">
    <source>
        <dbReference type="EMBL" id="MDO6455310.1"/>
    </source>
</evidence>
<organism evidence="2 4">
    <name type="scientific">Neptunomonas phycophila</name>
    <dbReference type="NCBI Taxonomy" id="1572645"/>
    <lineage>
        <taxon>Bacteria</taxon>
        <taxon>Pseudomonadati</taxon>
        <taxon>Pseudomonadota</taxon>
        <taxon>Gammaproteobacteria</taxon>
        <taxon>Oceanospirillales</taxon>
        <taxon>Oceanospirillaceae</taxon>
        <taxon>Neptunomonas</taxon>
    </lineage>
</organism>
<protein>
    <recommendedName>
        <fullName evidence="6">Lipoprotein</fullName>
    </recommendedName>
</protein>
<evidence type="ECO:0000313" key="3">
    <source>
        <dbReference type="EMBL" id="MDP2524225.1"/>
    </source>
</evidence>
<proteinExistence type="predicted"/>
<dbReference type="EMBL" id="JAUYVO010000016">
    <property type="protein sequence ID" value="MDP2524225.1"/>
    <property type="molecule type" value="Genomic_DNA"/>
</dbReference>
<feature type="chain" id="PRO_5043521587" description="Lipoprotein" evidence="1">
    <location>
        <begin position="22"/>
        <end position="218"/>
    </location>
</feature>
<name>A0AAW7XRB7_9GAMM</name>
<keyword evidence="1" id="KW-0732">Signal</keyword>
<keyword evidence="5" id="KW-1185">Reference proteome</keyword>
<evidence type="ECO:0000313" key="4">
    <source>
        <dbReference type="Proteomes" id="UP001169862"/>
    </source>
</evidence>